<name>N6Z0U6_THAL4</name>
<keyword evidence="1" id="KW-1133">Transmembrane helix</keyword>
<protein>
    <recommendedName>
        <fullName evidence="4">Transmembrane protein</fullName>
    </recommendedName>
</protein>
<evidence type="ECO:0000313" key="3">
    <source>
        <dbReference type="Proteomes" id="UP000013232"/>
    </source>
</evidence>
<gene>
    <name evidence="2" type="ORF">C666_09255</name>
</gene>
<feature type="transmembrane region" description="Helical" evidence="1">
    <location>
        <begin position="65"/>
        <end position="84"/>
    </location>
</feature>
<keyword evidence="3" id="KW-1185">Reference proteome</keyword>
<reference evidence="2 3" key="1">
    <citation type="submission" date="2012-09" db="EMBL/GenBank/DDBJ databases">
        <title>Draft Genome Sequences of 6 Strains from Genus Thauera.</title>
        <authorList>
            <person name="Liu B."/>
            <person name="Shapleigh J.P."/>
            <person name="Frostegard A.H."/>
        </authorList>
    </citation>
    <scope>NUCLEOTIDE SEQUENCE [LARGE SCALE GENOMIC DNA]</scope>
    <source>
        <strain evidence="3">47Lol / DSM 12138</strain>
    </source>
</reference>
<proteinExistence type="predicted"/>
<accession>N6Z0U6</accession>
<dbReference type="EMBL" id="AMXE01000028">
    <property type="protein sequence ID" value="ENO88237.1"/>
    <property type="molecule type" value="Genomic_DNA"/>
</dbReference>
<organism evidence="2 3">
    <name type="scientific">Thauera linaloolentis (strain DSM 12138 / JCM 21573 / CCUG 41526 / CIP 105981 / IAM 15112 / NBRC 102519 / 47Lol)</name>
    <dbReference type="NCBI Taxonomy" id="1123367"/>
    <lineage>
        <taxon>Bacteria</taxon>
        <taxon>Pseudomonadati</taxon>
        <taxon>Pseudomonadota</taxon>
        <taxon>Betaproteobacteria</taxon>
        <taxon>Rhodocyclales</taxon>
        <taxon>Zoogloeaceae</taxon>
        <taxon>Thauera</taxon>
    </lineage>
</organism>
<dbReference type="STRING" id="1123367.GCA_000621305_02921"/>
<comment type="caution">
    <text evidence="2">The sequence shown here is derived from an EMBL/GenBank/DDBJ whole genome shotgun (WGS) entry which is preliminary data.</text>
</comment>
<evidence type="ECO:0008006" key="4">
    <source>
        <dbReference type="Google" id="ProtNLM"/>
    </source>
</evidence>
<feature type="transmembrane region" description="Helical" evidence="1">
    <location>
        <begin position="41"/>
        <end position="59"/>
    </location>
</feature>
<keyword evidence="1" id="KW-0812">Transmembrane</keyword>
<evidence type="ECO:0000256" key="1">
    <source>
        <dbReference type="SAM" id="Phobius"/>
    </source>
</evidence>
<dbReference type="AlphaFoldDB" id="N6Z0U6"/>
<keyword evidence="1" id="KW-0472">Membrane</keyword>
<evidence type="ECO:0000313" key="2">
    <source>
        <dbReference type="EMBL" id="ENO88237.1"/>
    </source>
</evidence>
<dbReference type="Proteomes" id="UP000013232">
    <property type="component" value="Unassembled WGS sequence"/>
</dbReference>
<sequence>MNKTQAEAMVRAVLEPGFRAHEEARRKRLDEAQAEARRRRVAGFALVGFGIGAALGYFTDEPMPLGAGLIGSVAGSVLGWLVVWRPSGN</sequence>